<protein>
    <submittedName>
        <fullName evidence="1">Uncharacterized protein</fullName>
    </submittedName>
</protein>
<dbReference type="EMBL" id="VLKM01000006">
    <property type="protein sequence ID" value="TWH94237.1"/>
    <property type="molecule type" value="Genomic_DNA"/>
</dbReference>
<evidence type="ECO:0000313" key="1">
    <source>
        <dbReference type="EMBL" id="TWH94237.1"/>
    </source>
</evidence>
<keyword evidence="2" id="KW-1185">Reference proteome</keyword>
<dbReference type="RefSeq" id="WP_133610141.1">
    <property type="nucleotide sequence ID" value="NZ_SNZC01000004.1"/>
</dbReference>
<proteinExistence type="predicted"/>
<dbReference type="OrthoDB" id="1495908at2"/>
<name>A0A562KFU7_9FLAO</name>
<organism evidence="1 2">
    <name type="scientific">Flavobacterium cheniae</name>
    <dbReference type="NCBI Taxonomy" id="295428"/>
    <lineage>
        <taxon>Bacteria</taxon>
        <taxon>Pseudomonadati</taxon>
        <taxon>Bacteroidota</taxon>
        <taxon>Flavobacteriia</taxon>
        <taxon>Flavobacteriales</taxon>
        <taxon>Flavobacteriaceae</taxon>
        <taxon>Flavobacterium</taxon>
    </lineage>
</organism>
<dbReference type="AlphaFoldDB" id="A0A562KFU7"/>
<gene>
    <name evidence="1" type="ORF">IP97_01795</name>
</gene>
<dbReference type="Proteomes" id="UP000315312">
    <property type="component" value="Unassembled WGS sequence"/>
</dbReference>
<comment type="caution">
    <text evidence="1">The sequence shown here is derived from an EMBL/GenBank/DDBJ whole genome shotgun (WGS) entry which is preliminary data.</text>
</comment>
<sequence>MDYFEKFVFLELTWKQFSKLDSAEYYKTIALLNKEEEELSIKIGNEIHQIYNFINSKSEGRKNVNSIIEFHEEISPVSNVILKVSQDFGLTLKGEVSDEFKKAVLKIFGKSYLDDFLNDINH</sequence>
<evidence type="ECO:0000313" key="2">
    <source>
        <dbReference type="Proteomes" id="UP000315312"/>
    </source>
</evidence>
<accession>A0A562KFU7</accession>
<reference evidence="1 2" key="1">
    <citation type="journal article" date="2015" name="Stand. Genomic Sci.">
        <title>Genomic Encyclopedia of Bacterial and Archaeal Type Strains, Phase III: the genomes of soil and plant-associated and newly described type strains.</title>
        <authorList>
            <person name="Whitman W.B."/>
            <person name="Woyke T."/>
            <person name="Klenk H.P."/>
            <person name="Zhou Y."/>
            <person name="Lilburn T.G."/>
            <person name="Beck B.J."/>
            <person name="De Vos P."/>
            <person name="Vandamme P."/>
            <person name="Eisen J.A."/>
            <person name="Garrity G."/>
            <person name="Hugenholtz P."/>
            <person name="Kyrpides N.C."/>
        </authorList>
    </citation>
    <scope>NUCLEOTIDE SEQUENCE [LARGE SCALE GENOMIC DNA]</scope>
    <source>
        <strain evidence="1 2">CGMCC 1.6844</strain>
    </source>
</reference>